<dbReference type="EMBL" id="JAKJXP020000001">
    <property type="protein sequence ID" value="KAK7757825.1"/>
    <property type="molecule type" value="Genomic_DNA"/>
</dbReference>
<dbReference type="InterPro" id="IPR036864">
    <property type="entry name" value="Zn2-C6_fun-type_DNA-bd_sf"/>
</dbReference>
<dbReference type="CDD" id="cd14653">
    <property type="entry name" value="ZIP_Gal4p-like"/>
    <property type="match status" value="1"/>
</dbReference>
<dbReference type="AlphaFoldDB" id="A0AAN9V460"/>
<dbReference type="GO" id="GO:0008270">
    <property type="term" value="F:zinc ion binding"/>
    <property type="evidence" value="ECO:0007669"/>
    <property type="project" value="InterPro"/>
</dbReference>
<evidence type="ECO:0000256" key="1">
    <source>
        <dbReference type="SAM" id="MobiDB-lite"/>
    </source>
</evidence>
<feature type="compositionally biased region" description="Low complexity" evidence="1">
    <location>
        <begin position="33"/>
        <end position="43"/>
    </location>
</feature>
<gene>
    <name evidence="2" type="ORF">SLS62_000203</name>
</gene>
<dbReference type="GO" id="GO:0000981">
    <property type="term" value="F:DNA-binding transcription factor activity, RNA polymerase II-specific"/>
    <property type="evidence" value="ECO:0007669"/>
    <property type="project" value="InterPro"/>
</dbReference>
<dbReference type="Proteomes" id="UP001320420">
    <property type="component" value="Unassembled WGS sequence"/>
</dbReference>
<feature type="region of interest" description="Disordered" evidence="1">
    <location>
        <begin position="126"/>
        <end position="147"/>
    </location>
</feature>
<evidence type="ECO:0000313" key="3">
    <source>
        <dbReference type="Proteomes" id="UP001320420"/>
    </source>
</evidence>
<feature type="region of interest" description="Disordered" evidence="1">
    <location>
        <begin position="1"/>
        <end position="61"/>
    </location>
</feature>
<feature type="compositionally biased region" description="Polar residues" evidence="1">
    <location>
        <begin position="138"/>
        <end position="147"/>
    </location>
</feature>
<keyword evidence="3" id="KW-1185">Reference proteome</keyword>
<evidence type="ECO:0000313" key="2">
    <source>
        <dbReference type="EMBL" id="KAK7757825.1"/>
    </source>
</evidence>
<name>A0AAN9V460_9PEZI</name>
<proteinExistence type="predicted"/>
<comment type="caution">
    <text evidence="2">The sequence shown here is derived from an EMBL/GenBank/DDBJ whole genome shotgun (WGS) entry which is preliminary data.</text>
</comment>
<dbReference type="Gene3D" id="4.10.240.10">
    <property type="entry name" value="Zn(2)-C6 fungal-type DNA-binding domain"/>
    <property type="match status" value="1"/>
</dbReference>
<reference evidence="2 3" key="1">
    <citation type="submission" date="2024-02" db="EMBL/GenBank/DDBJ databases">
        <title>De novo assembly and annotation of 12 fungi associated with fruit tree decline syndrome in Ontario, Canada.</title>
        <authorList>
            <person name="Sulman M."/>
            <person name="Ellouze W."/>
            <person name="Ilyukhin E."/>
        </authorList>
    </citation>
    <scope>NUCLEOTIDE SEQUENCE [LARGE SCALE GENOMIC DNA]</scope>
    <source>
        <strain evidence="2 3">M11/M66-122</strain>
    </source>
</reference>
<sequence length="206" mass="21640">MSPPGAEPSTSAAAHESVSPGSDDNLTADHHATAAASGSSNANVPKPKRHSCAYDEVRRKSGPKRGYVKALEERLKQVETLLKTQEPAGNANVSIPKTSTVTFEQPQNTGASANINVTTPNIALPASRGMDQWRPNAESPQNSSSNDFNATAAATAAANTADGGMDDFSFNGNISMGINMDNSFTWEMIGLGLEEPLPPQDTIDEL</sequence>
<organism evidence="2 3">
    <name type="scientific">Diatrype stigma</name>
    <dbReference type="NCBI Taxonomy" id="117547"/>
    <lineage>
        <taxon>Eukaryota</taxon>
        <taxon>Fungi</taxon>
        <taxon>Dikarya</taxon>
        <taxon>Ascomycota</taxon>
        <taxon>Pezizomycotina</taxon>
        <taxon>Sordariomycetes</taxon>
        <taxon>Xylariomycetidae</taxon>
        <taxon>Xylariales</taxon>
        <taxon>Diatrypaceae</taxon>
        <taxon>Diatrype</taxon>
    </lineage>
</organism>
<accession>A0AAN9V460</accession>
<protein>
    <submittedName>
        <fullName evidence="2">Uncharacterized protein</fullName>
    </submittedName>
</protein>